<evidence type="ECO:0000259" key="1">
    <source>
        <dbReference type="Pfam" id="PF12146"/>
    </source>
</evidence>
<keyword evidence="2" id="KW-0378">Hydrolase</keyword>
<accession>W4Q6D9</accession>
<dbReference type="Pfam" id="PF12146">
    <property type="entry name" value="Hydrolase_4"/>
    <property type="match status" value="1"/>
</dbReference>
<dbReference type="Proteomes" id="UP000018890">
    <property type="component" value="Unassembled WGS sequence"/>
</dbReference>
<dbReference type="STRING" id="1236970.JCM9140_3714"/>
<comment type="caution">
    <text evidence="2">The sequence shown here is derived from an EMBL/GenBank/DDBJ whole genome shotgun (WGS) entry which is preliminary data.</text>
</comment>
<dbReference type="Gene3D" id="3.40.50.1820">
    <property type="entry name" value="alpha/beta hydrolase"/>
    <property type="match status" value="1"/>
</dbReference>
<proteinExistence type="predicted"/>
<dbReference type="EMBL" id="BAUT01000055">
    <property type="protein sequence ID" value="GAE27562.1"/>
    <property type="molecule type" value="Genomic_DNA"/>
</dbReference>
<dbReference type="AlphaFoldDB" id="W4Q6D9"/>
<keyword evidence="3" id="KW-1185">Reference proteome</keyword>
<dbReference type="SUPFAM" id="SSF53474">
    <property type="entry name" value="alpha/beta-Hydrolases"/>
    <property type="match status" value="1"/>
</dbReference>
<gene>
    <name evidence="2" type="ORF">JCM9140_3714</name>
</gene>
<dbReference type="PANTHER" id="PTHR43265:SF1">
    <property type="entry name" value="ESTERASE ESTD"/>
    <property type="match status" value="1"/>
</dbReference>
<evidence type="ECO:0000313" key="2">
    <source>
        <dbReference type="EMBL" id="GAE27562.1"/>
    </source>
</evidence>
<dbReference type="GO" id="GO:0052689">
    <property type="term" value="F:carboxylic ester hydrolase activity"/>
    <property type="evidence" value="ECO:0007669"/>
    <property type="project" value="TreeGrafter"/>
</dbReference>
<evidence type="ECO:0000313" key="3">
    <source>
        <dbReference type="Proteomes" id="UP000018890"/>
    </source>
</evidence>
<dbReference type="InterPro" id="IPR022742">
    <property type="entry name" value="Hydrolase_4"/>
</dbReference>
<name>W4Q6D9_9BACI</name>
<dbReference type="RefSeq" id="WP_034749003.1">
    <property type="nucleotide sequence ID" value="NZ_BAUT01000055.1"/>
</dbReference>
<sequence>MTEQEVQFGTNGQLYGTLSYPRTSPIALPAILIIAGSGPLDRDGNGKKKGQTLHLYNQLADFFTEHGFVSFRYDKRGTGKSAGHFLETGYWDLVEDAKAALTSLKKQACVDPSKVFILGHSEGCMIAPELAKTDEVAGLLLVAGAAQTLAEAQEFQRSQITQSLEKTKGVKGKLVRLLNIKGKVNKQGQKFDQKMRASNKDVIRYQGIRINAKWFKEHYEHDLYSSLAEVQCPILAVTGSKDVQATPDNVFQVKNYVKAEVEPHIITGMNHMLRDQPEDATIMQIKKVYKNIGEKPLSSSFLDVLQNWLNRHV</sequence>
<organism evidence="2 3">
    <name type="scientific">Halalkalibacter wakoensis JCM 9140</name>
    <dbReference type="NCBI Taxonomy" id="1236970"/>
    <lineage>
        <taxon>Bacteria</taxon>
        <taxon>Bacillati</taxon>
        <taxon>Bacillota</taxon>
        <taxon>Bacilli</taxon>
        <taxon>Bacillales</taxon>
        <taxon>Bacillaceae</taxon>
        <taxon>Halalkalibacter</taxon>
    </lineage>
</organism>
<reference evidence="2" key="1">
    <citation type="journal article" date="2014" name="Genome Announc.">
        <title>Draft Genome Sequences of Three Alkaliphilic Bacillus Strains, Bacillus wakoensis JCM 9140T, Bacillus akibai JCM 9157T, and Bacillus hemicellulosilyticus JCM 9152T.</title>
        <authorList>
            <person name="Yuki M."/>
            <person name="Oshima K."/>
            <person name="Suda W."/>
            <person name="Oshida Y."/>
            <person name="Kitamura K."/>
            <person name="Iida T."/>
            <person name="Hattori M."/>
            <person name="Ohkuma M."/>
        </authorList>
    </citation>
    <scope>NUCLEOTIDE SEQUENCE [LARGE SCALE GENOMIC DNA]</scope>
    <source>
        <strain evidence="2">JCM 9140</strain>
    </source>
</reference>
<dbReference type="InterPro" id="IPR029058">
    <property type="entry name" value="AB_hydrolase_fold"/>
</dbReference>
<feature type="domain" description="Serine aminopeptidase S33" evidence="1">
    <location>
        <begin position="53"/>
        <end position="273"/>
    </location>
</feature>
<dbReference type="PANTHER" id="PTHR43265">
    <property type="entry name" value="ESTERASE ESTD"/>
    <property type="match status" value="1"/>
</dbReference>
<dbReference type="InterPro" id="IPR053145">
    <property type="entry name" value="AB_hydrolase_Est10"/>
</dbReference>
<protein>
    <submittedName>
        <fullName evidence="2">Abhydrolase</fullName>
    </submittedName>
</protein>